<feature type="domain" description="T6SS Transcription factor RovC-like DNA binding" evidence="1">
    <location>
        <begin position="50"/>
        <end position="149"/>
    </location>
</feature>
<comment type="caution">
    <text evidence="2">The sequence shown here is derived from an EMBL/GenBank/DDBJ whole genome shotgun (WGS) entry which is preliminary data.</text>
</comment>
<dbReference type="OrthoDB" id="9800831at2"/>
<evidence type="ECO:0000313" key="3">
    <source>
        <dbReference type="Proteomes" id="UP000292085"/>
    </source>
</evidence>
<dbReference type="InterPro" id="IPR018754">
    <property type="entry name" value="RovC-like_DNA-bd"/>
</dbReference>
<protein>
    <submittedName>
        <fullName evidence="2">DUF2285 domain-containing protein</fullName>
    </submittedName>
</protein>
<evidence type="ECO:0000313" key="2">
    <source>
        <dbReference type="EMBL" id="RZF60853.1"/>
    </source>
</evidence>
<dbReference type="RefSeq" id="WP_130160014.1">
    <property type="nucleotide sequence ID" value="NZ_SGIS01000047.1"/>
</dbReference>
<organism evidence="2 3">
    <name type="scientific">Sphingomonas populi</name>
    <dbReference type="NCBI Taxonomy" id="2484750"/>
    <lineage>
        <taxon>Bacteria</taxon>
        <taxon>Pseudomonadati</taxon>
        <taxon>Pseudomonadota</taxon>
        <taxon>Alphaproteobacteria</taxon>
        <taxon>Sphingomonadales</taxon>
        <taxon>Sphingomonadaceae</taxon>
        <taxon>Sphingomonas</taxon>
    </lineage>
</organism>
<name>A0A4Q6XLK2_9SPHN</name>
<dbReference type="Pfam" id="PF10074">
    <property type="entry name" value="RovC_DNA-bd"/>
    <property type="match status" value="1"/>
</dbReference>
<proteinExistence type="predicted"/>
<dbReference type="Proteomes" id="UP000292085">
    <property type="component" value="Unassembled WGS sequence"/>
</dbReference>
<accession>A0A4Q6XLK2</accession>
<evidence type="ECO:0000259" key="1">
    <source>
        <dbReference type="Pfam" id="PF10074"/>
    </source>
</evidence>
<gene>
    <name evidence="2" type="ORF">EWE75_20810</name>
</gene>
<sequence length="150" mass="16491">MPGPVTHLSLPAGGEQVLLGSGPRSIRLSVAQGTLLDGPVRLAYQLRGTDRLEIRLLALRRLAAFLRNRQMPAALFPVGAKARRWVETLRVLDALALTSRHRSVAEHLFGAALVRRDWSGGSDYLRTRTHRLIGQARALAAGGYLDLVRR</sequence>
<dbReference type="EMBL" id="SGIS01000047">
    <property type="protein sequence ID" value="RZF60853.1"/>
    <property type="molecule type" value="Genomic_DNA"/>
</dbReference>
<dbReference type="AlphaFoldDB" id="A0A4Q6XLK2"/>
<reference evidence="2 3" key="1">
    <citation type="submission" date="2019-02" db="EMBL/GenBank/DDBJ databases">
        <authorList>
            <person name="Li Y."/>
        </authorList>
    </citation>
    <scope>NUCLEOTIDE SEQUENCE [LARGE SCALE GENOMIC DNA]</scope>
    <source>
        <strain evidence="2 3">3-7</strain>
    </source>
</reference>
<keyword evidence="3" id="KW-1185">Reference proteome</keyword>